<keyword evidence="4" id="KW-1185">Reference proteome</keyword>
<accession>A0ABZ1UHK7</accession>
<dbReference type="Pfam" id="PF07589">
    <property type="entry name" value="PEP-CTERM"/>
    <property type="match status" value="1"/>
</dbReference>
<organism evidence="3 4">
    <name type="scientific">[Empedobacter] haloabium</name>
    <dbReference type="NCBI Taxonomy" id="592317"/>
    <lineage>
        <taxon>Bacteria</taxon>
        <taxon>Pseudomonadati</taxon>
        <taxon>Pseudomonadota</taxon>
        <taxon>Betaproteobacteria</taxon>
        <taxon>Burkholderiales</taxon>
        <taxon>Oxalobacteraceae</taxon>
        <taxon>Telluria group</taxon>
        <taxon>Telluria group incertae sedis</taxon>
    </lineage>
</organism>
<dbReference type="NCBIfam" id="TIGR02595">
    <property type="entry name" value="PEP_CTERM"/>
    <property type="match status" value="1"/>
</dbReference>
<evidence type="ECO:0000256" key="1">
    <source>
        <dbReference type="SAM" id="SignalP"/>
    </source>
</evidence>
<keyword evidence="1" id="KW-0732">Signal</keyword>
<protein>
    <submittedName>
        <fullName evidence="3">PEP-CTERM sorting domain-containing protein</fullName>
    </submittedName>
</protein>
<gene>
    <name evidence="3" type="ORF">E7V67_021310</name>
</gene>
<name>A0ABZ1UHK7_9BURK</name>
<dbReference type="Proteomes" id="UP000321323">
    <property type="component" value="Chromosome"/>
</dbReference>
<sequence length="242" mass="25566">MATRIFGPLIFALALSPGLALAMTPTITTPSFTLRGTPMWDDGDGYATLLSYADNVASIALIDIQAAVSLGMADSTGMLEGGRWVTYTTTYGLDVAPGYRVTSISITGIAEGYFNQPPGGYVDQAQYTYLSGYRGFEPLYGGASHLGMFNGEREISIYAGGLALTGFSTMHFNAQAGNQVISAVVPDPEGGPPSYAGAQASMLVRDLTLRIEVQPVPEPSTWLMFSGGVAALALARTLKKRR</sequence>
<feature type="domain" description="Ice-binding protein C-terminal" evidence="2">
    <location>
        <begin position="215"/>
        <end position="236"/>
    </location>
</feature>
<evidence type="ECO:0000313" key="3">
    <source>
        <dbReference type="EMBL" id="WUR12216.1"/>
    </source>
</evidence>
<dbReference type="InterPro" id="IPR013424">
    <property type="entry name" value="Ice-binding_C"/>
</dbReference>
<reference evidence="3 4" key="1">
    <citation type="journal article" date="2019" name="Int. J. Syst. Evol. Microbiol.">
        <title>The Draft Whole-Genome Sequence of the Antibiotic Producer Empedobacter haloabium ATCC 31962 Provides Indications for Its Taxonomic Reclassification.</title>
        <authorList>
            <person name="Miess H."/>
            <person name="Arlt P."/>
            <person name="Apel A.K."/>
            <person name="Weber T."/>
            <person name="Nieselt K."/>
            <person name="Hanssen F."/>
            <person name="Czemmel S."/>
            <person name="Nahnsen S."/>
            <person name="Gross H."/>
        </authorList>
    </citation>
    <scope>NUCLEOTIDE SEQUENCE [LARGE SCALE GENOMIC DNA]</scope>
    <source>
        <strain evidence="3 4">ATCC 31962</strain>
    </source>
</reference>
<evidence type="ECO:0000259" key="2">
    <source>
        <dbReference type="Pfam" id="PF07589"/>
    </source>
</evidence>
<feature type="signal peptide" evidence="1">
    <location>
        <begin position="1"/>
        <end position="22"/>
    </location>
</feature>
<proteinExistence type="predicted"/>
<feature type="chain" id="PRO_5045506451" evidence="1">
    <location>
        <begin position="23"/>
        <end position="242"/>
    </location>
</feature>
<evidence type="ECO:0000313" key="4">
    <source>
        <dbReference type="Proteomes" id="UP000321323"/>
    </source>
</evidence>
<dbReference type="EMBL" id="CP136508">
    <property type="protein sequence ID" value="WUR12216.1"/>
    <property type="molecule type" value="Genomic_DNA"/>
</dbReference>